<gene>
    <name evidence="3" type="ORF">OUZ56_011865</name>
</gene>
<evidence type="ECO:0000259" key="2">
    <source>
        <dbReference type="Pfam" id="PF13383"/>
    </source>
</evidence>
<comment type="caution">
    <text evidence="3">The sequence shown here is derived from an EMBL/GenBank/DDBJ whole genome shotgun (WGS) entry which is preliminary data.</text>
</comment>
<proteinExistence type="predicted"/>
<accession>A0ABQ9Z1D3</accession>
<dbReference type="InterPro" id="IPR026913">
    <property type="entry name" value="METTL24"/>
</dbReference>
<evidence type="ECO:0000313" key="3">
    <source>
        <dbReference type="EMBL" id="KAK4006706.1"/>
    </source>
</evidence>
<dbReference type="Pfam" id="PF13383">
    <property type="entry name" value="Methyltransf_22"/>
    <property type="match status" value="1"/>
</dbReference>
<dbReference type="EMBL" id="JAOYFB010000002">
    <property type="protein sequence ID" value="KAK4006706.1"/>
    <property type="molecule type" value="Genomic_DNA"/>
</dbReference>
<dbReference type="Proteomes" id="UP001234178">
    <property type="component" value="Unassembled WGS sequence"/>
</dbReference>
<dbReference type="PANTHER" id="PTHR32026">
    <property type="entry name" value="METHYLTRANSFERASE-LIKE PROTEIN 24"/>
    <property type="match status" value="1"/>
</dbReference>
<reference evidence="3 4" key="1">
    <citation type="journal article" date="2023" name="Nucleic Acids Res.">
        <title>The hologenome of Daphnia magna reveals possible DNA methylation and microbiome-mediated evolution of the host genome.</title>
        <authorList>
            <person name="Chaturvedi A."/>
            <person name="Li X."/>
            <person name="Dhandapani V."/>
            <person name="Marshall H."/>
            <person name="Kissane S."/>
            <person name="Cuenca-Cambronero M."/>
            <person name="Asole G."/>
            <person name="Calvet F."/>
            <person name="Ruiz-Romero M."/>
            <person name="Marangio P."/>
            <person name="Guigo R."/>
            <person name="Rago D."/>
            <person name="Mirbahai L."/>
            <person name="Eastwood N."/>
            <person name="Colbourne J.K."/>
            <person name="Zhou J."/>
            <person name="Mallon E."/>
            <person name="Orsini L."/>
        </authorList>
    </citation>
    <scope>NUCLEOTIDE SEQUENCE [LARGE SCALE GENOMIC DNA]</scope>
    <source>
        <strain evidence="3">LRV0_1</strain>
    </source>
</reference>
<organism evidence="3 4">
    <name type="scientific">Daphnia magna</name>
    <dbReference type="NCBI Taxonomy" id="35525"/>
    <lineage>
        <taxon>Eukaryota</taxon>
        <taxon>Metazoa</taxon>
        <taxon>Ecdysozoa</taxon>
        <taxon>Arthropoda</taxon>
        <taxon>Crustacea</taxon>
        <taxon>Branchiopoda</taxon>
        <taxon>Diplostraca</taxon>
        <taxon>Cladocera</taxon>
        <taxon>Anomopoda</taxon>
        <taxon>Daphniidae</taxon>
        <taxon>Daphnia</taxon>
    </lineage>
</organism>
<keyword evidence="1" id="KW-0812">Transmembrane</keyword>
<dbReference type="PANTHER" id="PTHR32026:SF10">
    <property type="entry name" value="METHYLTRANSFERASE-LIKE PROTEIN 24-RELATED"/>
    <property type="match status" value="1"/>
</dbReference>
<keyword evidence="4" id="KW-1185">Reference proteome</keyword>
<name>A0ABQ9Z1D3_9CRUS</name>
<feature type="domain" description="Methyltransferase" evidence="2">
    <location>
        <begin position="122"/>
        <end position="291"/>
    </location>
</feature>
<dbReference type="InterPro" id="IPR025714">
    <property type="entry name" value="Methyltranfer_dom"/>
</dbReference>
<protein>
    <recommendedName>
        <fullName evidence="2">Methyltransferase domain-containing protein</fullName>
    </recommendedName>
</protein>
<sequence>MAFSPFRLSWFIKNWFAVAAVPSVILFIFILSSFRLKVKMFYPKFTKTHFKTFQQTAGIRTTGVSSKINEKCYSSADWDTILHADSLSGYELLQYFMWSNSSSCNLSHDFGGQLGKNPTGIAGQKAICIDSRVAPQPGKCLVYSFGINKEWSFDEHMELYGCEVFAFDPSMGMENHDHSPGIHFYNLGLSNRDEYNIYENWTMRSLLSIYGSLSARHGHKIIDYLKIDIEFYEWIALPQIMESGMLSKIRQLGIEVHLDHTDDIEWYRGWAKILRKMEKMGMIRFDSKYNPWSFGNFTELQLLGSFGYEIAWYNENLLHR</sequence>
<keyword evidence="1" id="KW-1133">Transmembrane helix</keyword>
<evidence type="ECO:0000313" key="4">
    <source>
        <dbReference type="Proteomes" id="UP001234178"/>
    </source>
</evidence>
<evidence type="ECO:0000256" key="1">
    <source>
        <dbReference type="SAM" id="Phobius"/>
    </source>
</evidence>
<keyword evidence="1" id="KW-0472">Membrane</keyword>
<feature type="transmembrane region" description="Helical" evidence="1">
    <location>
        <begin position="15"/>
        <end position="34"/>
    </location>
</feature>